<evidence type="ECO:0000256" key="5">
    <source>
        <dbReference type="ARBA" id="ARBA00022490"/>
    </source>
</evidence>
<feature type="domain" description="RING-type" evidence="12">
    <location>
        <begin position="19"/>
        <end position="65"/>
    </location>
</feature>
<dbReference type="GO" id="GO:0031461">
    <property type="term" value="C:cullin-RING ubiquitin ligase complex"/>
    <property type="evidence" value="ECO:0007669"/>
    <property type="project" value="UniProtKB-ARBA"/>
</dbReference>
<keyword evidence="14" id="KW-1185">Reference proteome</keyword>
<evidence type="ECO:0000256" key="11">
    <source>
        <dbReference type="PROSITE-ProRule" id="PRU00175"/>
    </source>
</evidence>
<feature type="non-terminal residue" evidence="13">
    <location>
        <position position="71"/>
    </location>
</feature>
<dbReference type="InterPro" id="IPR024766">
    <property type="entry name" value="Znf_RING_H2"/>
</dbReference>
<evidence type="ECO:0000256" key="2">
    <source>
        <dbReference type="ARBA" id="ARBA00004496"/>
    </source>
</evidence>
<dbReference type="InterPro" id="IPR001841">
    <property type="entry name" value="Znf_RING"/>
</dbReference>
<name>E2B545_HARSA</name>
<dbReference type="Pfam" id="PF12678">
    <property type="entry name" value="zf-rbx1"/>
    <property type="match status" value="1"/>
</dbReference>
<dbReference type="Proteomes" id="UP000008237">
    <property type="component" value="Unassembled WGS sequence"/>
</dbReference>
<protein>
    <submittedName>
        <fullName evidence="13">RING-box protein 1</fullName>
    </submittedName>
</protein>
<dbReference type="PANTHER" id="PTHR11210">
    <property type="entry name" value="RING BOX"/>
    <property type="match status" value="1"/>
</dbReference>
<evidence type="ECO:0000313" key="13">
    <source>
        <dbReference type="EMBL" id="EFN89180.1"/>
    </source>
</evidence>
<evidence type="ECO:0000259" key="12">
    <source>
        <dbReference type="PROSITE" id="PS50089"/>
    </source>
</evidence>
<evidence type="ECO:0000256" key="3">
    <source>
        <dbReference type="ARBA" id="ARBA00004906"/>
    </source>
</evidence>
<dbReference type="EMBL" id="GL445712">
    <property type="protein sequence ID" value="EFN89180.1"/>
    <property type="molecule type" value="Genomic_DNA"/>
</dbReference>
<evidence type="ECO:0000313" key="14">
    <source>
        <dbReference type="Proteomes" id="UP000008237"/>
    </source>
</evidence>
<dbReference type="PROSITE" id="PS50089">
    <property type="entry name" value="ZF_RING_2"/>
    <property type="match status" value="1"/>
</dbReference>
<gene>
    <name evidence="13" type="ORF">EAI_10155</name>
</gene>
<keyword evidence="5" id="KW-0963">Cytoplasm</keyword>
<comment type="subcellular location">
    <subcellularLocation>
        <location evidence="2">Cytoplasm</location>
    </subcellularLocation>
    <subcellularLocation>
        <location evidence="1">Nucleus</location>
    </subcellularLocation>
</comment>
<accession>E2B545</accession>
<dbReference type="InterPro" id="IPR051031">
    <property type="entry name" value="RING-box_E3_Ubiquitin_Ligase"/>
</dbReference>
<dbReference type="GO" id="GO:0005737">
    <property type="term" value="C:cytoplasm"/>
    <property type="evidence" value="ECO:0007669"/>
    <property type="project" value="UniProtKB-SubCell"/>
</dbReference>
<reference evidence="13 14" key="1">
    <citation type="journal article" date="2010" name="Science">
        <title>Genomic comparison of the ants Camponotus floridanus and Harpegnathos saltator.</title>
        <authorList>
            <person name="Bonasio R."/>
            <person name="Zhang G."/>
            <person name="Ye C."/>
            <person name="Mutti N.S."/>
            <person name="Fang X."/>
            <person name="Qin N."/>
            <person name="Donahue G."/>
            <person name="Yang P."/>
            <person name="Li Q."/>
            <person name="Li C."/>
            <person name="Zhang P."/>
            <person name="Huang Z."/>
            <person name="Berger S.L."/>
            <person name="Reinberg D."/>
            <person name="Wang J."/>
            <person name="Liebig J."/>
        </authorList>
    </citation>
    <scope>NUCLEOTIDE SEQUENCE [LARGE SCALE GENOMIC DNA]</scope>
    <source>
        <strain evidence="13 14">R22 G/1</strain>
    </source>
</reference>
<keyword evidence="7 11" id="KW-0863">Zinc-finger</keyword>
<comment type="pathway">
    <text evidence="3">Protein modification; protein ubiquitination.</text>
</comment>
<keyword evidence="10" id="KW-0539">Nucleus</keyword>
<dbReference type="STRING" id="610380.E2B545"/>
<dbReference type="InterPro" id="IPR013083">
    <property type="entry name" value="Znf_RING/FYVE/PHD"/>
</dbReference>
<keyword evidence="6" id="KW-0479">Metal-binding</keyword>
<proteinExistence type="inferred from homology"/>
<dbReference type="SUPFAM" id="SSF57850">
    <property type="entry name" value="RING/U-box"/>
    <property type="match status" value="1"/>
</dbReference>
<dbReference type="InParanoid" id="E2B545"/>
<sequence length="71" mass="8610">EILRRKCAICRRNFSYSYCVECEADYTSGIKYGCIINRSMCGHFYHTHCFSRWLKTEWQKCPVDDCKWKLK</sequence>
<evidence type="ECO:0000256" key="8">
    <source>
        <dbReference type="ARBA" id="ARBA00022786"/>
    </source>
</evidence>
<keyword evidence="8" id="KW-0833">Ubl conjugation pathway</keyword>
<comment type="similarity">
    <text evidence="4">Belongs to the RING-box family.</text>
</comment>
<dbReference type="AlphaFoldDB" id="E2B545"/>
<dbReference type="Gene3D" id="3.30.40.10">
    <property type="entry name" value="Zinc/RING finger domain, C3HC4 (zinc finger)"/>
    <property type="match status" value="1"/>
</dbReference>
<evidence type="ECO:0000256" key="10">
    <source>
        <dbReference type="ARBA" id="ARBA00023242"/>
    </source>
</evidence>
<evidence type="ECO:0000256" key="7">
    <source>
        <dbReference type="ARBA" id="ARBA00022771"/>
    </source>
</evidence>
<evidence type="ECO:0000256" key="1">
    <source>
        <dbReference type="ARBA" id="ARBA00004123"/>
    </source>
</evidence>
<organism evidence="14">
    <name type="scientific">Harpegnathos saltator</name>
    <name type="common">Jerdon's jumping ant</name>
    <dbReference type="NCBI Taxonomy" id="610380"/>
    <lineage>
        <taxon>Eukaryota</taxon>
        <taxon>Metazoa</taxon>
        <taxon>Ecdysozoa</taxon>
        <taxon>Arthropoda</taxon>
        <taxon>Hexapoda</taxon>
        <taxon>Insecta</taxon>
        <taxon>Pterygota</taxon>
        <taxon>Neoptera</taxon>
        <taxon>Endopterygota</taxon>
        <taxon>Hymenoptera</taxon>
        <taxon>Apocrita</taxon>
        <taxon>Aculeata</taxon>
        <taxon>Formicoidea</taxon>
        <taxon>Formicidae</taxon>
        <taxon>Ponerinae</taxon>
        <taxon>Ponerini</taxon>
        <taxon>Harpegnathos</taxon>
    </lineage>
</organism>
<evidence type="ECO:0000256" key="6">
    <source>
        <dbReference type="ARBA" id="ARBA00022723"/>
    </source>
</evidence>
<dbReference type="GO" id="GO:0008270">
    <property type="term" value="F:zinc ion binding"/>
    <property type="evidence" value="ECO:0007669"/>
    <property type="project" value="UniProtKB-KW"/>
</dbReference>
<keyword evidence="9" id="KW-0862">Zinc</keyword>
<evidence type="ECO:0000256" key="4">
    <source>
        <dbReference type="ARBA" id="ARBA00009273"/>
    </source>
</evidence>
<evidence type="ECO:0000256" key="9">
    <source>
        <dbReference type="ARBA" id="ARBA00022833"/>
    </source>
</evidence>
<dbReference type="GO" id="GO:0005634">
    <property type="term" value="C:nucleus"/>
    <property type="evidence" value="ECO:0007669"/>
    <property type="project" value="UniProtKB-SubCell"/>
</dbReference>
<feature type="non-terminal residue" evidence="13">
    <location>
        <position position="1"/>
    </location>
</feature>